<reference evidence="1" key="1">
    <citation type="submission" date="2016-03" db="EMBL/GenBank/DDBJ databases">
        <authorList>
            <person name="Ploux O."/>
        </authorList>
    </citation>
    <scope>NUCLEOTIDE SEQUENCE</scope>
    <source>
        <strain evidence="1">UC10</strain>
    </source>
</reference>
<sequence length="148" mass="16197">MAELTPRRKLLDAFVLNLKRIDGTGPYRTTVGTVATLEPGQLDPDRVEDGLAVYIDKQERASDPALQRTHRLTTVAIVVKRKGGKAAEGSLDDVLDDIERAMDGRQPSWPAGFGQPVYQSMEPLRAPAGADWIGAVIRYTTSIPVLTR</sequence>
<organism evidence="1">
    <name type="scientific">uncultured Stenotrophomonas sp</name>
    <dbReference type="NCBI Taxonomy" id="165438"/>
    <lineage>
        <taxon>Bacteria</taxon>
        <taxon>Pseudomonadati</taxon>
        <taxon>Pseudomonadota</taxon>
        <taxon>Gammaproteobacteria</taxon>
        <taxon>Lysobacterales</taxon>
        <taxon>Lysobacteraceae</taxon>
        <taxon>Stenotrophomonas</taxon>
        <taxon>environmental samples</taxon>
    </lineage>
</organism>
<dbReference type="EMBL" id="FLTS01000001">
    <property type="protein sequence ID" value="SBV37846.1"/>
    <property type="molecule type" value="Genomic_DNA"/>
</dbReference>
<evidence type="ECO:0008006" key="2">
    <source>
        <dbReference type="Google" id="ProtNLM"/>
    </source>
</evidence>
<protein>
    <recommendedName>
        <fullName evidence="2">Tail terminator</fullName>
    </recommendedName>
</protein>
<gene>
    <name evidence="1" type="ORF">STPYR_12789</name>
</gene>
<proteinExistence type="predicted"/>
<name>A0A1Y5Q930_9GAMM</name>
<accession>A0A1Y5Q930</accession>
<dbReference type="AlphaFoldDB" id="A0A1Y5Q930"/>
<evidence type="ECO:0000313" key="1">
    <source>
        <dbReference type="EMBL" id="SBV37846.1"/>
    </source>
</evidence>